<feature type="transmembrane region" description="Helical" evidence="1">
    <location>
        <begin position="217"/>
        <end position="237"/>
    </location>
</feature>
<feature type="transmembrane region" description="Helical" evidence="1">
    <location>
        <begin position="84"/>
        <end position="104"/>
    </location>
</feature>
<feature type="transmembrane region" description="Helical" evidence="1">
    <location>
        <begin position="161"/>
        <end position="181"/>
    </location>
</feature>
<comment type="caution">
    <text evidence="3">The sequence shown here is derived from an EMBL/GenBank/DDBJ whole genome shotgun (WGS) entry which is preliminary data.</text>
</comment>
<feature type="transmembrane region" description="Helical" evidence="1">
    <location>
        <begin position="110"/>
        <end position="129"/>
    </location>
</feature>
<feature type="domain" description="EamA" evidence="2">
    <location>
        <begin position="160"/>
        <end position="291"/>
    </location>
</feature>
<keyword evidence="1" id="KW-0472">Membrane</keyword>
<dbReference type="InterPro" id="IPR000620">
    <property type="entry name" value="EamA_dom"/>
</dbReference>
<dbReference type="EMBL" id="JBHTJO010000001">
    <property type="protein sequence ID" value="MFD0987459.1"/>
    <property type="molecule type" value="Genomic_DNA"/>
</dbReference>
<feature type="transmembrane region" description="Helical" evidence="1">
    <location>
        <begin position="249"/>
        <end position="268"/>
    </location>
</feature>
<evidence type="ECO:0000259" key="2">
    <source>
        <dbReference type="Pfam" id="PF00892"/>
    </source>
</evidence>
<gene>
    <name evidence="3" type="ORF">ACFQ2F_10165</name>
</gene>
<name>A0ABW3JB18_9HYPH</name>
<keyword evidence="4" id="KW-1185">Reference proteome</keyword>
<feature type="transmembrane region" description="Helical" evidence="1">
    <location>
        <begin position="274"/>
        <end position="292"/>
    </location>
</feature>
<evidence type="ECO:0000313" key="3">
    <source>
        <dbReference type="EMBL" id="MFD0987459.1"/>
    </source>
</evidence>
<evidence type="ECO:0000313" key="4">
    <source>
        <dbReference type="Proteomes" id="UP001597102"/>
    </source>
</evidence>
<reference evidence="4" key="1">
    <citation type="journal article" date="2019" name="Int. J. Syst. Evol. Microbiol.">
        <title>The Global Catalogue of Microorganisms (GCM) 10K type strain sequencing project: providing services to taxonomists for standard genome sequencing and annotation.</title>
        <authorList>
            <consortium name="The Broad Institute Genomics Platform"/>
            <consortium name="The Broad Institute Genome Sequencing Center for Infectious Disease"/>
            <person name="Wu L."/>
            <person name="Ma J."/>
        </authorList>
    </citation>
    <scope>NUCLEOTIDE SEQUENCE [LARGE SCALE GENOMIC DNA]</scope>
    <source>
        <strain evidence="4">CCUG 61697</strain>
    </source>
</reference>
<dbReference type="PANTHER" id="PTHR22911:SF103">
    <property type="entry name" value="BLR2811 PROTEIN"/>
    <property type="match status" value="1"/>
</dbReference>
<keyword evidence="1" id="KW-0812">Transmembrane</keyword>
<organism evidence="3 4">
    <name type="scientific">Methyloligella solikamskensis</name>
    <dbReference type="NCBI Taxonomy" id="1177756"/>
    <lineage>
        <taxon>Bacteria</taxon>
        <taxon>Pseudomonadati</taxon>
        <taxon>Pseudomonadota</taxon>
        <taxon>Alphaproteobacteria</taxon>
        <taxon>Hyphomicrobiales</taxon>
        <taxon>Hyphomicrobiaceae</taxon>
        <taxon>Methyloligella</taxon>
    </lineage>
</organism>
<dbReference type="SUPFAM" id="SSF103481">
    <property type="entry name" value="Multidrug resistance efflux transporter EmrE"/>
    <property type="match status" value="2"/>
</dbReference>
<sequence length="311" mass="34054">MAERLLSEGFEGPRHRMIAIALMIGAVVSFSLLDSTAKYLVTEGLPVAEVVWVRFTAHAIFTSLVLWPIATVSPFKTKKPFHQILRSLFMFGATALNFFALRYLQLDQTVTIFFLGPLIVAGLAGPILGEWVGWRRLAAIMVGFIGVLIVIRPGLGGIHWAASLTLISTFCLSLYSIWTRYLAHYDPAEVTQFYSPLAGVVLAMPFALLAWEMPPDGFTWLLLATLGLWGGGGHWLLILAHRRAQAPVLAPFIYVGLLSNTIIGYAVFGDIPTWWTLAGGAVVILSGLYLIWRERSAGKNEGEAAADIAPQ</sequence>
<dbReference type="Pfam" id="PF00892">
    <property type="entry name" value="EamA"/>
    <property type="match status" value="2"/>
</dbReference>
<accession>A0ABW3JB18</accession>
<feature type="domain" description="EamA" evidence="2">
    <location>
        <begin position="18"/>
        <end position="151"/>
    </location>
</feature>
<dbReference type="RefSeq" id="WP_379089468.1">
    <property type="nucleotide sequence ID" value="NZ_JBHTJO010000001.1"/>
</dbReference>
<evidence type="ECO:0000256" key="1">
    <source>
        <dbReference type="SAM" id="Phobius"/>
    </source>
</evidence>
<feature type="transmembrane region" description="Helical" evidence="1">
    <location>
        <begin position="136"/>
        <end position="155"/>
    </location>
</feature>
<dbReference type="InterPro" id="IPR037185">
    <property type="entry name" value="EmrE-like"/>
</dbReference>
<dbReference type="PANTHER" id="PTHR22911">
    <property type="entry name" value="ACYL-MALONYL CONDENSING ENZYME-RELATED"/>
    <property type="match status" value="1"/>
</dbReference>
<feature type="transmembrane region" description="Helical" evidence="1">
    <location>
        <begin position="193"/>
        <end position="211"/>
    </location>
</feature>
<keyword evidence="1" id="KW-1133">Transmembrane helix</keyword>
<feature type="transmembrane region" description="Helical" evidence="1">
    <location>
        <begin position="52"/>
        <end position="72"/>
    </location>
</feature>
<dbReference type="Proteomes" id="UP001597102">
    <property type="component" value="Unassembled WGS sequence"/>
</dbReference>
<feature type="transmembrane region" description="Helical" evidence="1">
    <location>
        <begin position="20"/>
        <end position="40"/>
    </location>
</feature>
<protein>
    <submittedName>
        <fullName evidence="3">DMT family transporter</fullName>
    </submittedName>
</protein>
<proteinExistence type="predicted"/>